<evidence type="ECO:0000256" key="1">
    <source>
        <dbReference type="ARBA" id="ARBA00009547"/>
    </source>
</evidence>
<name>A0A2K1QK38_9PEZI</name>
<feature type="chain" id="PRO_5014327752" description="Nuclease S1" evidence="9">
    <location>
        <begin position="20"/>
        <end position="331"/>
    </location>
</feature>
<protein>
    <recommendedName>
        <fullName evidence="12">Nuclease S1</fullName>
    </recommendedName>
</protein>
<dbReference type="PANTHER" id="PTHR33146:SF26">
    <property type="entry name" value="ENDONUCLEASE 4"/>
    <property type="match status" value="1"/>
</dbReference>
<reference evidence="10 11" key="1">
    <citation type="submission" date="2017-06" db="EMBL/GenBank/DDBJ databases">
        <title>Draft genome sequence of a variant of Elsinoe murrayae.</title>
        <authorList>
            <person name="Cheng Q."/>
        </authorList>
    </citation>
    <scope>NUCLEOTIDE SEQUENCE [LARGE SCALE GENOMIC DNA]</scope>
    <source>
        <strain evidence="10 11">CQ-2017a</strain>
    </source>
</reference>
<dbReference type="GO" id="GO:0004519">
    <property type="term" value="F:endonuclease activity"/>
    <property type="evidence" value="ECO:0007669"/>
    <property type="project" value="UniProtKB-KW"/>
</dbReference>
<dbReference type="GO" id="GO:0046872">
    <property type="term" value="F:metal ion binding"/>
    <property type="evidence" value="ECO:0007669"/>
    <property type="project" value="UniProtKB-KW"/>
</dbReference>
<evidence type="ECO:0000256" key="4">
    <source>
        <dbReference type="ARBA" id="ARBA00022759"/>
    </source>
</evidence>
<keyword evidence="6" id="KW-1015">Disulfide bond</keyword>
<keyword evidence="9" id="KW-0732">Signal</keyword>
<dbReference type="AlphaFoldDB" id="A0A2K1QK38"/>
<dbReference type="GO" id="GO:0006308">
    <property type="term" value="P:DNA catabolic process"/>
    <property type="evidence" value="ECO:0007669"/>
    <property type="project" value="InterPro"/>
</dbReference>
<organism evidence="10 11">
    <name type="scientific">Sphaceloma murrayae</name>
    <dbReference type="NCBI Taxonomy" id="2082308"/>
    <lineage>
        <taxon>Eukaryota</taxon>
        <taxon>Fungi</taxon>
        <taxon>Dikarya</taxon>
        <taxon>Ascomycota</taxon>
        <taxon>Pezizomycotina</taxon>
        <taxon>Dothideomycetes</taxon>
        <taxon>Dothideomycetidae</taxon>
        <taxon>Myriangiales</taxon>
        <taxon>Elsinoaceae</taxon>
        <taxon>Sphaceloma</taxon>
    </lineage>
</organism>
<dbReference type="PANTHER" id="PTHR33146">
    <property type="entry name" value="ENDONUCLEASE 4"/>
    <property type="match status" value="1"/>
</dbReference>
<accession>A0A2K1QK38</accession>
<keyword evidence="4" id="KW-0255">Endonuclease</keyword>
<dbReference type="CDD" id="cd11010">
    <property type="entry name" value="S1-P1_nuclease"/>
    <property type="match status" value="1"/>
</dbReference>
<evidence type="ECO:0000313" key="10">
    <source>
        <dbReference type="EMBL" id="PNS15518.1"/>
    </source>
</evidence>
<dbReference type="GO" id="GO:0016788">
    <property type="term" value="F:hydrolase activity, acting on ester bonds"/>
    <property type="evidence" value="ECO:0007669"/>
    <property type="project" value="InterPro"/>
</dbReference>
<dbReference type="Proteomes" id="UP000243797">
    <property type="component" value="Unassembled WGS sequence"/>
</dbReference>
<keyword evidence="3" id="KW-0479">Metal-binding</keyword>
<feature type="region of interest" description="Disordered" evidence="8">
    <location>
        <begin position="288"/>
        <end position="315"/>
    </location>
</feature>
<evidence type="ECO:0000313" key="11">
    <source>
        <dbReference type="Proteomes" id="UP000243797"/>
    </source>
</evidence>
<keyword evidence="2" id="KW-0540">Nuclease</keyword>
<dbReference type="GO" id="GO:0003676">
    <property type="term" value="F:nucleic acid binding"/>
    <property type="evidence" value="ECO:0007669"/>
    <property type="project" value="InterPro"/>
</dbReference>
<dbReference type="EMBL" id="NKHZ01000070">
    <property type="protein sequence ID" value="PNS15518.1"/>
    <property type="molecule type" value="Genomic_DNA"/>
</dbReference>
<evidence type="ECO:0000256" key="9">
    <source>
        <dbReference type="SAM" id="SignalP"/>
    </source>
</evidence>
<dbReference type="STRING" id="2082308.A0A2K1QK38"/>
<evidence type="ECO:0008006" key="12">
    <source>
        <dbReference type="Google" id="ProtNLM"/>
    </source>
</evidence>
<dbReference type="SUPFAM" id="SSF48537">
    <property type="entry name" value="Phospholipase C/P1 nuclease"/>
    <property type="match status" value="1"/>
</dbReference>
<gene>
    <name evidence="10" type="ORF">CAC42_777</name>
</gene>
<proteinExistence type="inferred from homology"/>
<evidence type="ECO:0000256" key="8">
    <source>
        <dbReference type="SAM" id="MobiDB-lite"/>
    </source>
</evidence>
<evidence type="ECO:0000256" key="5">
    <source>
        <dbReference type="ARBA" id="ARBA00022801"/>
    </source>
</evidence>
<dbReference type="Pfam" id="PF02265">
    <property type="entry name" value="S1-P1_nuclease"/>
    <property type="match status" value="1"/>
</dbReference>
<comment type="similarity">
    <text evidence="1">Belongs to the nuclease type I family.</text>
</comment>
<keyword evidence="7" id="KW-0325">Glycoprotein</keyword>
<keyword evidence="11" id="KW-1185">Reference proteome</keyword>
<dbReference type="Gene3D" id="1.10.575.10">
    <property type="entry name" value="P1 Nuclease"/>
    <property type="match status" value="1"/>
</dbReference>
<comment type="caution">
    <text evidence="10">The sequence shown here is derived from an EMBL/GenBank/DDBJ whole genome shotgun (WGS) entry which is preliminary data.</text>
</comment>
<evidence type="ECO:0000256" key="6">
    <source>
        <dbReference type="ARBA" id="ARBA00023157"/>
    </source>
</evidence>
<feature type="signal peptide" evidence="9">
    <location>
        <begin position="1"/>
        <end position="19"/>
    </location>
</feature>
<evidence type="ECO:0000256" key="3">
    <source>
        <dbReference type="ARBA" id="ARBA00022723"/>
    </source>
</evidence>
<evidence type="ECO:0000256" key="2">
    <source>
        <dbReference type="ARBA" id="ARBA00022722"/>
    </source>
</evidence>
<evidence type="ECO:0000256" key="7">
    <source>
        <dbReference type="ARBA" id="ARBA00023180"/>
    </source>
</evidence>
<dbReference type="OrthoDB" id="441446at2759"/>
<dbReference type="InterPro" id="IPR003154">
    <property type="entry name" value="S1/P1nuclease"/>
</dbReference>
<keyword evidence="5" id="KW-0378">Hydrolase</keyword>
<sequence length="331" mass="36550">MRPTTPLVLLLSSLPSAFSWGRLGHDAVAFIAQNYVSPRTQTWAQGLLRDTSNQYLANVSTWADSYRNEPGGEFSAPYHYISADDAPPSACNVDFNRDCGPDGCVVSAIANYTRRVRNTRLSLQQRDFALRFLVHFIGDIHQPLHNEAYEAGGNGVDITFNGSPRNLHGTWDTQIPERLRGSYSRAQARSWADYLIGRIENGSFTRNVAQWKRSVNVNDGVGSALTWSNEANDYICTFVAPQGWEAVETGDLATNGYFDRAVPTVELQIARAGVRLAAWLDALSAPSAGRDRAEEQDPEGKDLLPPPRPLTPAQLRRRAEGYGCGCGEHEH</sequence>
<dbReference type="InterPro" id="IPR008947">
    <property type="entry name" value="PLipase_C/P1_nuclease_dom_sf"/>
</dbReference>
<dbReference type="InParanoid" id="A0A2K1QK38"/>
<feature type="compositionally biased region" description="Basic and acidic residues" evidence="8">
    <location>
        <begin position="289"/>
        <end position="302"/>
    </location>
</feature>